<reference evidence="1" key="2">
    <citation type="submission" date="2022-01" db="EMBL/GenBank/DDBJ databases">
        <authorList>
            <person name="Yamashiro T."/>
            <person name="Shiraishi A."/>
            <person name="Satake H."/>
            <person name="Nakayama K."/>
        </authorList>
    </citation>
    <scope>NUCLEOTIDE SEQUENCE</scope>
</reference>
<organism evidence="1 2">
    <name type="scientific">Tanacetum coccineum</name>
    <dbReference type="NCBI Taxonomy" id="301880"/>
    <lineage>
        <taxon>Eukaryota</taxon>
        <taxon>Viridiplantae</taxon>
        <taxon>Streptophyta</taxon>
        <taxon>Embryophyta</taxon>
        <taxon>Tracheophyta</taxon>
        <taxon>Spermatophyta</taxon>
        <taxon>Magnoliopsida</taxon>
        <taxon>eudicotyledons</taxon>
        <taxon>Gunneridae</taxon>
        <taxon>Pentapetalae</taxon>
        <taxon>asterids</taxon>
        <taxon>campanulids</taxon>
        <taxon>Asterales</taxon>
        <taxon>Asteraceae</taxon>
        <taxon>Asteroideae</taxon>
        <taxon>Anthemideae</taxon>
        <taxon>Anthemidinae</taxon>
        <taxon>Tanacetum</taxon>
    </lineage>
</organism>
<evidence type="ECO:0000313" key="2">
    <source>
        <dbReference type="Proteomes" id="UP001151760"/>
    </source>
</evidence>
<accession>A0ABQ5BM86</accession>
<name>A0ABQ5BM86_9ASTR</name>
<gene>
    <name evidence="1" type="ORF">Tco_0874389</name>
</gene>
<reference evidence="1" key="1">
    <citation type="journal article" date="2022" name="Int. J. Mol. Sci.">
        <title>Draft Genome of Tanacetum Coccineum: Genomic Comparison of Closely Related Tanacetum-Family Plants.</title>
        <authorList>
            <person name="Yamashiro T."/>
            <person name="Shiraishi A."/>
            <person name="Nakayama K."/>
            <person name="Satake H."/>
        </authorList>
    </citation>
    <scope>NUCLEOTIDE SEQUENCE</scope>
</reference>
<dbReference type="EMBL" id="BQNB010013416">
    <property type="protein sequence ID" value="GJT15683.1"/>
    <property type="molecule type" value="Genomic_DNA"/>
</dbReference>
<dbReference type="Proteomes" id="UP001151760">
    <property type="component" value="Unassembled WGS sequence"/>
</dbReference>
<evidence type="ECO:0000313" key="1">
    <source>
        <dbReference type="EMBL" id="GJT15683.1"/>
    </source>
</evidence>
<keyword evidence="2" id="KW-1185">Reference proteome</keyword>
<protein>
    <submittedName>
        <fullName evidence="1">Uncharacterized protein</fullName>
    </submittedName>
</protein>
<proteinExistence type="predicted"/>
<sequence>MDSKTNRRPREYWILHCSKVPSAIQNDHKDTVHYIPCITILKVSLETKIPYLKTSKNAFFTKDMLLTLPTLETPIFSRSSVGFLEVFTTYCCWFNIGAASEDLVLLRKIEENKLRVYDWSNDFDEPVNYALMAISSSSSSSSSDKEVQNCSKQCLKSFKTLQKNFDSEREKHSRARLEIQGYELALEYLESRILGHEKNELDLGWCKIL</sequence>
<comment type="caution">
    <text evidence="1">The sequence shown here is derived from an EMBL/GenBank/DDBJ whole genome shotgun (WGS) entry which is preliminary data.</text>
</comment>